<name>A0A1F7VHZ5_9BACT</name>
<dbReference type="Proteomes" id="UP000177574">
    <property type="component" value="Unassembled WGS sequence"/>
</dbReference>
<evidence type="ECO:0000313" key="1">
    <source>
        <dbReference type="EMBL" id="OGL90105.1"/>
    </source>
</evidence>
<dbReference type="AlphaFoldDB" id="A0A1F7VHZ5"/>
<dbReference type="EMBL" id="MGET01000011">
    <property type="protein sequence ID" value="OGL90105.1"/>
    <property type="molecule type" value="Genomic_DNA"/>
</dbReference>
<reference evidence="1 2" key="1">
    <citation type="journal article" date="2016" name="Nat. Commun.">
        <title>Thousands of microbial genomes shed light on interconnected biogeochemical processes in an aquifer system.</title>
        <authorList>
            <person name="Anantharaman K."/>
            <person name="Brown C.T."/>
            <person name="Hug L.A."/>
            <person name="Sharon I."/>
            <person name="Castelle C.J."/>
            <person name="Probst A.J."/>
            <person name="Thomas B.C."/>
            <person name="Singh A."/>
            <person name="Wilkins M.J."/>
            <person name="Karaoz U."/>
            <person name="Brodie E.L."/>
            <person name="Williams K.H."/>
            <person name="Hubbard S.S."/>
            <person name="Banfield J.F."/>
        </authorList>
    </citation>
    <scope>NUCLEOTIDE SEQUENCE [LARGE SCALE GENOMIC DNA]</scope>
</reference>
<sequence length="257" mass="28490">MTDSRRELVIALQRTALQTLVGEQSRLPARARTERLDLVADKIDEDGFRALMEAEVSPADRARLLSGMLDLPSSSMLAASPKDAVQAMLAMAADDAGVDATADDSPYAFGEVSPMSLLTMLACANYMCDRGDWEEVLDVVVDEVSGEDRTLRHWLIAAVWYGNNCPNTVRTSVADGVYNPVYGFESNVFDEVGIDLDESLELMEQMIDDDLMPLFDRDEFRDARKRFVAAQDRVREEATAARDERARAAKAAEKLDI</sequence>
<comment type="caution">
    <text evidence="1">The sequence shown here is derived from an EMBL/GenBank/DDBJ whole genome shotgun (WGS) entry which is preliminary data.</text>
</comment>
<evidence type="ECO:0000313" key="2">
    <source>
        <dbReference type="Proteomes" id="UP000177574"/>
    </source>
</evidence>
<protein>
    <submittedName>
        <fullName evidence="1">Uncharacterized protein</fullName>
    </submittedName>
</protein>
<organism evidence="1 2">
    <name type="scientific">Candidatus Uhrbacteria bacterium RIFCSPLOWO2_02_FULL_53_10</name>
    <dbReference type="NCBI Taxonomy" id="1802411"/>
    <lineage>
        <taxon>Bacteria</taxon>
        <taxon>Candidatus Uhriibacteriota</taxon>
    </lineage>
</organism>
<accession>A0A1F7VHZ5</accession>
<gene>
    <name evidence="1" type="ORF">A3I45_00295</name>
</gene>
<proteinExistence type="predicted"/>